<dbReference type="GeneID" id="36375177"/>
<dbReference type="InterPro" id="IPR000408">
    <property type="entry name" value="Reg_chr_condens"/>
</dbReference>
<dbReference type="WBParaSite" id="SRAE_1000108000.1">
    <property type="protein sequence ID" value="SRAE_1000108000.1"/>
    <property type="gene ID" value="WBGene00257682"/>
</dbReference>
<dbReference type="OrthoDB" id="61110at2759"/>
<dbReference type="Pfam" id="PF25390">
    <property type="entry name" value="WD40_RLD"/>
    <property type="match status" value="1"/>
</dbReference>
<accession>A0A090L3Z0</accession>
<evidence type="ECO:0000256" key="1">
    <source>
        <dbReference type="ARBA" id="ARBA00022658"/>
    </source>
</evidence>
<gene>
    <name evidence="5 7 8" type="ORF">SRAE_1000108000</name>
</gene>
<dbReference type="RefSeq" id="XP_024502014.1">
    <property type="nucleotide sequence ID" value="XM_024647991.1"/>
</dbReference>
<feature type="domain" description="RCC1-like" evidence="4">
    <location>
        <begin position="14"/>
        <end position="403"/>
    </location>
</feature>
<organism evidence="5">
    <name type="scientific">Strongyloides ratti</name>
    <name type="common">Parasitic roundworm</name>
    <dbReference type="NCBI Taxonomy" id="34506"/>
    <lineage>
        <taxon>Eukaryota</taxon>
        <taxon>Metazoa</taxon>
        <taxon>Ecdysozoa</taxon>
        <taxon>Nematoda</taxon>
        <taxon>Chromadorea</taxon>
        <taxon>Rhabditida</taxon>
        <taxon>Tylenchina</taxon>
        <taxon>Panagrolaimomorpha</taxon>
        <taxon>Strongyloidoidea</taxon>
        <taxon>Strongyloididae</taxon>
        <taxon>Strongyloides</taxon>
    </lineage>
</organism>
<dbReference type="InterPro" id="IPR051553">
    <property type="entry name" value="Ran_GTPase-activating"/>
</dbReference>
<dbReference type="PROSITE" id="PS50012">
    <property type="entry name" value="RCC1_3"/>
    <property type="match status" value="3"/>
</dbReference>
<dbReference type="PANTHER" id="PTHR45982:SF1">
    <property type="entry name" value="REGULATOR OF CHROMOSOME CONDENSATION"/>
    <property type="match status" value="1"/>
</dbReference>
<feature type="repeat" description="RCC1" evidence="3">
    <location>
        <begin position="350"/>
        <end position="407"/>
    </location>
</feature>
<evidence type="ECO:0000256" key="2">
    <source>
        <dbReference type="ARBA" id="ARBA00022737"/>
    </source>
</evidence>
<dbReference type="InterPro" id="IPR009091">
    <property type="entry name" value="RCC1/BLIP-II"/>
</dbReference>
<dbReference type="CTD" id="36375177"/>
<evidence type="ECO:0000313" key="8">
    <source>
        <dbReference type="WormBase" id="SRAE_1000108000"/>
    </source>
</evidence>
<dbReference type="WormBase" id="SRAE_1000108000">
    <property type="protein sequence ID" value="SRP04662"/>
    <property type="gene ID" value="WBGene00257682"/>
</dbReference>
<dbReference type="EMBL" id="LN609528">
    <property type="protein sequence ID" value="CEF62812.1"/>
    <property type="molecule type" value="Genomic_DNA"/>
</dbReference>
<dbReference type="AlphaFoldDB" id="A0A090L3Z0"/>
<keyword evidence="1" id="KW-0344">Guanine-nucleotide releasing factor</keyword>
<reference evidence="5 6" key="1">
    <citation type="submission" date="2014-09" db="EMBL/GenBank/DDBJ databases">
        <authorList>
            <person name="Martin A.A."/>
        </authorList>
    </citation>
    <scope>NUCLEOTIDE SEQUENCE</scope>
    <source>
        <strain evidence="6">ED321</strain>
        <strain evidence="5">ED321 Heterogonic</strain>
    </source>
</reference>
<reference evidence="7" key="2">
    <citation type="submission" date="2020-12" db="UniProtKB">
        <authorList>
            <consortium name="WormBaseParasite"/>
        </authorList>
    </citation>
    <scope>IDENTIFICATION</scope>
</reference>
<evidence type="ECO:0000259" key="4">
    <source>
        <dbReference type="Pfam" id="PF25390"/>
    </source>
</evidence>
<evidence type="ECO:0000313" key="7">
    <source>
        <dbReference type="WBParaSite" id="SRAE_1000108000.1"/>
    </source>
</evidence>
<name>A0A090L3Z0_STRRB</name>
<feature type="repeat" description="RCC1" evidence="3">
    <location>
        <begin position="10"/>
        <end position="61"/>
    </location>
</feature>
<protein>
    <submittedName>
        <fullName evidence="5 7">Regulator of chromosome condensation</fullName>
    </submittedName>
</protein>
<evidence type="ECO:0000313" key="6">
    <source>
        <dbReference type="Proteomes" id="UP000035682"/>
    </source>
</evidence>
<dbReference type="SUPFAM" id="SSF50985">
    <property type="entry name" value="RCC1/BLIP-II"/>
    <property type="match status" value="1"/>
</dbReference>
<keyword evidence="6" id="KW-1185">Reference proteome</keyword>
<feature type="repeat" description="RCC1" evidence="3">
    <location>
        <begin position="123"/>
        <end position="179"/>
    </location>
</feature>
<dbReference type="Proteomes" id="UP000035682">
    <property type="component" value="Unplaced"/>
</dbReference>
<sequence length="408" mass="44459">MSTDYLPETKENFVLTCGSGEQIGHGPRITTKKPRMIEELFLGTVIDIAAGGVHSVVLTNNGELYSCGINENGTIPIDDPLNNNCDSINTFTKLFFDEEIKAHGKIVSIVAGASFTASLTDQGSVLTWGDFRDGGGEMENHKIFDKLRNRVNVLVDSSKGYNIIKIAAGENHLICLSNKGRVNGRYPSRGGAFYRDSSGENIKVPNIIIKGKDIRFENIFAGGYWSMAVDKNGDVYVCGLNNFDQLGFPASTGENCDNRFMSFKKSPIFTKKGLKITHACGTQHIVVRYDNGDVYSIGKNIDNALGVGSWKGKNDEVNWKSSKLNKIKFSQKIAGITAAYGCSIAWDVNGNAWAWGSDTSGQLGLGIKDDDDKMVPKPKKIVSKHLIGKKILKVSIADNHSIFLATDA</sequence>
<proteinExistence type="predicted"/>
<dbReference type="PANTHER" id="PTHR45982">
    <property type="entry name" value="REGULATOR OF CHROMOSOME CONDENSATION"/>
    <property type="match status" value="1"/>
</dbReference>
<dbReference type="InterPro" id="IPR058923">
    <property type="entry name" value="RCC1-like_dom"/>
</dbReference>
<dbReference type="Gene3D" id="2.130.10.30">
    <property type="entry name" value="Regulator of chromosome condensation 1/beta-lactamase-inhibitor protein II"/>
    <property type="match status" value="1"/>
</dbReference>
<evidence type="ECO:0000256" key="3">
    <source>
        <dbReference type="PROSITE-ProRule" id="PRU00235"/>
    </source>
</evidence>
<dbReference type="STRING" id="34506.A0A090L3Z0"/>
<keyword evidence="2" id="KW-0677">Repeat</keyword>
<evidence type="ECO:0000313" key="5">
    <source>
        <dbReference type="EMBL" id="CEF62812.1"/>
    </source>
</evidence>
<dbReference type="PRINTS" id="PR00633">
    <property type="entry name" value="RCCNDNSATION"/>
</dbReference>
<dbReference type="OMA" id="IFVWGTG"/>